<keyword evidence="4" id="KW-0862">Zinc</keyword>
<keyword evidence="2" id="KW-0479">Metal-binding</keyword>
<evidence type="ECO:0000313" key="6">
    <source>
        <dbReference type="EMBL" id="VUC23919.1"/>
    </source>
</evidence>
<evidence type="ECO:0000313" key="7">
    <source>
        <dbReference type="Proteomes" id="UP000766486"/>
    </source>
</evidence>
<dbReference type="Proteomes" id="UP000766486">
    <property type="component" value="Unassembled WGS sequence"/>
</dbReference>
<dbReference type="SMART" id="SM00849">
    <property type="entry name" value="Lactamase_B"/>
    <property type="match status" value="1"/>
</dbReference>
<accession>A0ABY6TYR4</accession>
<protein>
    <recommendedName>
        <fullName evidence="5">Metallo-beta-lactamase domain-containing protein</fullName>
    </recommendedName>
</protein>
<evidence type="ECO:0000259" key="5">
    <source>
        <dbReference type="SMART" id="SM00849"/>
    </source>
</evidence>
<dbReference type="EMBL" id="CABFNS010000714">
    <property type="protein sequence ID" value="VUC23919.1"/>
    <property type="molecule type" value="Genomic_DNA"/>
</dbReference>
<comment type="similarity">
    <text evidence="1">Belongs to the metallo-beta-lactamase superfamily.</text>
</comment>
<organism evidence="6 7">
    <name type="scientific">Bionectria ochroleuca</name>
    <name type="common">Gliocladium roseum</name>
    <dbReference type="NCBI Taxonomy" id="29856"/>
    <lineage>
        <taxon>Eukaryota</taxon>
        <taxon>Fungi</taxon>
        <taxon>Dikarya</taxon>
        <taxon>Ascomycota</taxon>
        <taxon>Pezizomycotina</taxon>
        <taxon>Sordariomycetes</taxon>
        <taxon>Hypocreomycetidae</taxon>
        <taxon>Hypocreales</taxon>
        <taxon>Bionectriaceae</taxon>
        <taxon>Clonostachys</taxon>
    </lineage>
</organism>
<dbReference type="Gene3D" id="3.60.15.10">
    <property type="entry name" value="Ribonuclease Z/Hydroxyacylglutathione hydrolase-like"/>
    <property type="match status" value="1"/>
</dbReference>
<keyword evidence="7" id="KW-1185">Reference proteome</keyword>
<evidence type="ECO:0000256" key="3">
    <source>
        <dbReference type="ARBA" id="ARBA00022801"/>
    </source>
</evidence>
<dbReference type="SUPFAM" id="SSF56281">
    <property type="entry name" value="Metallo-hydrolase/oxidoreductase"/>
    <property type="match status" value="1"/>
</dbReference>
<dbReference type="Pfam" id="PF00753">
    <property type="entry name" value="Lactamase_B"/>
    <property type="match status" value="1"/>
</dbReference>
<name>A0ABY6TYR4_BIOOC</name>
<reference evidence="6 7" key="1">
    <citation type="submission" date="2019-06" db="EMBL/GenBank/DDBJ databases">
        <authorList>
            <person name="Broberg M."/>
        </authorList>
    </citation>
    <scope>NUCLEOTIDE SEQUENCE [LARGE SCALE GENOMIC DNA]</scope>
</reference>
<evidence type="ECO:0000256" key="1">
    <source>
        <dbReference type="ARBA" id="ARBA00007749"/>
    </source>
</evidence>
<dbReference type="InterPro" id="IPR001279">
    <property type="entry name" value="Metallo-B-lactamas"/>
</dbReference>
<evidence type="ECO:0000256" key="4">
    <source>
        <dbReference type="ARBA" id="ARBA00022833"/>
    </source>
</evidence>
<dbReference type="PANTHER" id="PTHR42978">
    <property type="entry name" value="QUORUM-QUENCHING LACTONASE YTNP-RELATED-RELATED"/>
    <property type="match status" value="1"/>
</dbReference>
<dbReference type="InterPro" id="IPR051013">
    <property type="entry name" value="MBL_superfamily_lactonases"/>
</dbReference>
<comment type="caution">
    <text evidence="6">The sequence shown here is derived from an EMBL/GenBank/DDBJ whole genome shotgun (WGS) entry which is preliminary data.</text>
</comment>
<evidence type="ECO:0000256" key="2">
    <source>
        <dbReference type="ARBA" id="ARBA00022723"/>
    </source>
</evidence>
<dbReference type="PANTHER" id="PTHR42978:SF5">
    <property type="entry name" value="METALLO-BETA-LACTAMASE DOMAIN-CONTAINING PROTEIN"/>
    <property type="match status" value="1"/>
</dbReference>
<keyword evidence="3" id="KW-0378">Hydrolase</keyword>
<proteinExistence type="inferred from homology"/>
<gene>
    <name evidence="6" type="ORF">CLO192961_LOCUS130557</name>
</gene>
<dbReference type="CDD" id="cd07730">
    <property type="entry name" value="metallo-hydrolase-like_MBL-fold"/>
    <property type="match status" value="1"/>
</dbReference>
<sequence length="387" mass="42213">MTMTTPQFLSEPLAAPKLDFPNSKETVEVRVINTNIEAEFIGPPSAFFNPSTPGFTNLSWPIYAFLISHGNRHILFDAGVRRDWQNLAPAVVKALSSTMSFHRIDYDVASILDSDASGLNIRSVDIEALIWSHTHFDHIGDPARFPSSTDLIVGPGVKALIQSGYPTKREAMTLDADVAGREVREVDFSQGLKVAGFSAYDCFGDGSFYLLDAPGHSQGHMCGLARTTNQTASGDSTFVFLGADACHHPGMLRPTEFLPLPHSITPSPFASQRAVGAGCPGHALQALLAHNQPNRPVFDLVQGPLFPDIVAAHETLHRMQKLDSVGNTFILLAHDASLLDEIPMFPGAVNTWLSEGWRDKTRWLFFGECEDAVLKQSANSSEVGRKM</sequence>
<feature type="domain" description="Metallo-beta-lactamase" evidence="5">
    <location>
        <begin position="61"/>
        <end position="282"/>
    </location>
</feature>
<dbReference type="InterPro" id="IPR036866">
    <property type="entry name" value="RibonucZ/Hydroxyglut_hydro"/>
</dbReference>